<evidence type="ECO:0000256" key="9">
    <source>
        <dbReference type="ARBA" id="ARBA00022842"/>
    </source>
</evidence>
<dbReference type="RefSeq" id="WP_078788085.1">
    <property type="nucleotide sequence ID" value="NZ_CACZYW010000006.1"/>
</dbReference>
<evidence type="ECO:0000259" key="13">
    <source>
        <dbReference type="PROSITE" id="PS50146"/>
    </source>
</evidence>
<comment type="cofactor">
    <cofactor evidence="1">
        <name>Mg(2+)</name>
        <dbReference type="ChEBI" id="CHEBI:18420"/>
    </cofactor>
</comment>
<dbReference type="InterPro" id="IPR050187">
    <property type="entry name" value="Lipid_Phosphate_FormReg"/>
</dbReference>
<keyword evidence="8" id="KW-0067">ATP-binding</keyword>
<dbReference type="Proteomes" id="UP000189857">
    <property type="component" value="Unassembled WGS sequence"/>
</dbReference>
<keyword evidence="3" id="KW-0444">Lipid biosynthesis</keyword>
<dbReference type="Gene3D" id="3.40.50.10330">
    <property type="entry name" value="Probable inorganic polyphosphate/atp-NAD kinase, domain 1"/>
    <property type="match status" value="1"/>
</dbReference>
<dbReference type="PROSITE" id="PS50146">
    <property type="entry name" value="DAGK"/>
    <property type="match status" value="1"/>
</dbReference>
<dbReference type="GO" id="GO:0004143">
    <property type="term" value="F:ATP-dependent diacylglycerol kinase activity"/>
    <property type="evidence" value="ECO:0007669"/>
    <property type="project" value="TreeGrafter"/>
</dbReference>
<keyword evidence="15" id="KW-1185">Reference proteome</keyword>
<comment type="similarity">
    <text evidence="2">Belongs to the diacylglycerol/lipid kinase family.</text>
</comment>
<dbReference type="GO" id="GO:0005524">
    <property type="term" value="F:ATP binding"/>
    <property type="evidence" value="ECO:0007669"/>
    <property type="project" value="UniProtKB-KW"/>
</dbReference>
<evidence type="ECO:0000256" key="10">
    <source>
        <dbReference type="ARBA" id="ARBA00023098"/>
    </source>
</evidence>
<dbReference type="Gene3D" id="2.60.200.40">
    <property type="match status" value="1"/>
</dbReference>
<evidence type="ECO:0000256" key="12">
    <source>
        <dbReference type="ARBA" id="ARBA00023264"/>
    </source>
</evidence>
<keyword evidence="6" id="KW-0547">Nucleotide-binding</keyword>
<gene>
    <name evidence="14" type="ORF">SAMN02745110_02293</name>
</gene>
<dbReference type="GO" id="GO:0005886">
    <property type="term" value="C:plasma membrane"/>
    <property type="evidence" value="ECO:0007669"/>
    <property type="project" value="TreeGrafter"/>
</dbReference>
<keyword evidence="9" id="KW-0460">Magnesium</keyword>
<protein>
    <submittedName>
        <fullName evidence="14">Lipid kinase, YegS/Rv2252/BmrU family</fullName>
    </submittedName>
</protein>
<keyword evidence="5" id="KW-0479">Metal-binding</keyword>
<evidence type="ECO:0000256" key="8">
    <source>
        <dbReference type="ARBA" id="ARBA00022840"/>
    </source>
</evidence>
<evidence type="ECO:0000256" key="11">
    <source>
        <dbReference type="ARBA" id="ARBA00023209"/>
    </source>
</evidence>
<evidence type="ECO:0000256" key="7">
    <source>
        <dbReference type="ARBA" id="ARBA00022777"/>
    </source>
</evidence>
<reference evidence="14 15" key="1">
    <citation type="submission" date="2017-02" db="EMBL/GenBank/DDBJ databases">
        <authorList>
            <person name="Peterson S.W."/>
        </authorList>
    </citation>
    <scope>NUCLEOTIDE SEQUENCE [LARGE SCALE GENOMIC DNA]</scope>
    <source>
        <strain evidence="14 15">ATCC 17233</strain>
    </source>
</reference>
<dbReference type="GO" id="GO:0046872">
    <property type="term" value="F:metal ion binding"/>
    <property type="evidence" value="ECO:0007669"/>
    <property type="project" value="UniProtKB-KW"/>
</dbReference>
<evidence type="ECO:0000256" key="3">
    <source>
        <dbReference type="ARBA" id="ARBA00022516"/>
    </source>
</evidence>
<evidence type="ECO:0000256" key="4">
    <source>
        <dbReference type="ARBA" id="ARBA00022679"/>
    </source>
</evidence>
<evidence type="ECO:0000313" key="14">
    <source>
        <dbReference type="EMBL" id="SJZ99803.1"/>
    </source>
</evidence>
<dbReference type="AlphaFoldDB" id="A0A1T4Q7S8"/>
<dbReference type="EMBL" id="FUXA01000017">
    <property type="protein sequence ID" value="SJZ99803.1"/>
    <property type="molecule type" value="Genomic_DNA"/>
</dbReference>
<dbReference type="PANTHER" id="PTHR12358">
    <property type="entry name" value="SPHINGOSINE KINASE"/>
    <property type="match status" value="1"/>
</dbReference>
<dbReference type="Pfam" id="PF19279">
    <property type="entry name" value="YegS_C"/>
    <property type="match status" value="1"/>
</dbReference>
<evidence type="ECO:0000256" key="5">
    <source>
        <dbReference type="ARBA" id="ARBA00022723"/>
    </source>
</evidence>
<dbReference type="GO" id="GO:0008654">
    <property type="term" value="P:phospholipid biosynthetic process"/>
    <property type="evidence" value="ECO:0007669"/>
    <property type="project" value="UniProtKB-KW"/>
</dbReference>
<dbReference type="OrthoDB" id="142078at2"/>
<dbReference type="Pfam" id="PF00781">
    <property type="entry name" value="DAGK_cat"/>
    <property type="match status" value="1"/>
</dbReference>
<keyword evidence="4" id="KW-0808">Transferase</keyword>
<dbReference type="InterPro" id="IPR016064">
    <property type="entry name" value="NAD/diacylglycerol_kinase_sf"/>
</dbReference>
<feature type="domain" description="DAGKc" evidence="13">
    <location>
        <begin position="1"/>
        <end position="134"/>
    </location>
</feature>
<keyword evidence="11" id="KW-0594">Phospholipid biosynthesis</keyword>
<organism evidence="14 15">
    <name type="scientific">Eubacterium ruminantium</name>
    <dbReference type="NCBI Taxonomy" id="42322"/>
    <lineage>
        <taxon>Bacteria</taxon>
        <taxon>Bacillati</taxon>
        <taxon>Bacillota</taxon>
        <taxon>Clostridia</taxon>
        <taxon>Eubacteriales</taxon>
        <taxon>Eubacteriaceae</taxon>
        <taxon>Eubacterium</taxon>
    </lineage>
</organism>
<dbReference type="InterPro" id="IPR001206">
    <property type="entry name" value="Diacylglycerol_kinase_cat_dom"/>
</dbReference>
<keyword evidence="10" id="KW-0443">Lipid metabolism</keyword>
<keyword evidence="12" id="KW-1208">Phospholipid metabolism</keyword>
<evidence type="ECO:0000256" key="6">
    <source>
        <dbReference type="ARBA" id="ARBA00022741"/>
    </source>
</evidence>
<keyword evidence="7 14" id="KW-0418">Kinase</keyword>
<dbReference type="SUPFAM" id="SSF111331">
    <property type="entry name" value="NAD kinase/diacylglycerol kinase-like"/>
    <property type="match status" value="1"/>
</dbReference>
<dbReference type="InterPro" id="IPR045540">
    <property type="entry name" value="YegS/DAGK_C"/>
</dbReference>
<proteinExistence type="inferred from homology"/>
<dbReference type="InterPro" id="IPR017438">
    <property type="entry name" value="ATP-NAD_kinase_N"/>
</dbReference>
<sequence>MKKMLFVVNPKAGKKVIKNRVYQIINIFSHAGYNVEYHPTKSANDAAEYVEKHGTDYDMIVCAGGDGTLDNTVTGLMGLRRKGLEIPPLGYIPCGSTNDFAKSLKISSDPVQAAKDIVRGTPCPIDVGIFGKENFIYVVAFGIFTDISYSTSQKLKNKLGHSAYIISAFKELARVKPVKLAARIDGKVISGEFLYGQITNSRSVGGFRAIGVKDMSFSDGKFECLFIKKPKNPLELAKILTAIATNKMNPKLMYKCNAKEVVIVGKEPIPWTKDGEYGGTFKKIKTTNGHKAISIVLNDKSAYNKGI</sequence>
<evidence type="ECO:0000256" key="1">
    <source>
        <dbReference type="ARBA" id="ARBA00001946"/>
    </source>
</evidence>
<dbReference type="PANTHER" id="PTHR12358:SF106">
    <property type="entry name" value="LIPID KINASE YEGS"/>
    <property type="match status" value="1"/>
</dbReference>
<evidence type="ECO:0000313" key="15">
    <source>
        <dbReference type="Proteomes" id="UP000189857"/>
    </source>
</evidence>
<dbReference type="NCBIfam" id="TIGR00147">
    <property type="entry name" value="YegS/Rv2252/BmrU family lipid kinase"/>
    <property type="match status" value="1"/>
</dbReference>
<accession>A0A1T4Q7S8</accession>
<evidence type="ECO:0000256" key="2">
    <source>
        <dbReference type="ARBA" id="ARBA00005983"/>
    </source>
</evidence>
<name>A0A1T4Q7S8_9FIRM</name>
<dbReference type="SMART" id="SM00046">
    <property type="entry name" value="DAGKc"/>
    <property type="match status" value="1"/>
</dbReference>
<dbReference type="InterPro" id="IPR005218">
    <property type="entry name" value="Diacylglycerol/lipid_kinase"/>
</dbReference>